<keyword evidence="3" id="KW-0472">Membrane</keyword>
<dbReference type="RefSeq" id="WP_131613231.1">
    <property type="nucleotide sequence ID" value="NZ_PSZP01000005.1"/>
</dbReference>
<dbReference type="Proteomes" id="UP000291072">
    <property type="component" value="Unassembled WGS sequence"/>
</dbReference>
<protein>
    <recommendedName>
        <fullName evidence="6">SHOCT domain-containing protein</fullName>
    </recommendedName>
</protein>
<sequence length="439" mass="49260">MNSQTNFVNKGKIKNRITIFTILGLILLSGPILISMVNLGIVWDTARVIMLALTSIGALFLFFGFINARIYANKIKDKVSLTILRATLVVLIFIMSVLNLFTLGLNYALLLKYYYHTNVFALLEILTIVVSFLAVIIFLGSAGNDTPYFANSESEIKKKRIVKGASSGFVVGFAFLIVIIIKFATSMDKMNFYYDHASRNGYINGSNITISFLSIFGAMWFSLYIHSLISASSIASKIDHNNSFNQSGLGNLKASAIFNVFGIPFYMAAKQWGKTTSFSNNSITHMDEIPEMMSSINDLNHENSGYRKYTDDDGANVEEKVERYDTGNGTKVVKTVRKSSNTTNTISKSSSTTNSNPSFDLKDFGIDGDFAEQINKQLSDFGSDFNSSFNHESENEYDAEDRLKEKIKKLRDLKDERIITEEEFKEQQRILVSKYTESL</sequence>
<feature type="transmembrane region" description="Helical" evidence="3">
    <location>
        <begin position="20"/>
        <end position="43"/>
    </location>
</feature>
<gene>
    <name evidence="4" type="ORF">C4B25_01145</name>
</gene>
<feature type="transmembrane region" description="Helical" evidence="3">
    <location>
        <begin position="49"/>
        <end position="71"/>
    </location>
</feature>
<organism evidence="4 5">
    <name type="scientific">Mycoplasma todarodis</name>
    <dbReference type="NCBI Taxonomy" id="1937191"/>
    <lineage>
        <taxon>Bacteria</taxon>
        <taxon>Bacillati</taxon>
        <taxon>Mycoplasmatota</taxon>
        <taxon>Mollicutes</taxon>
        <taxon>Mycoplasmataceae</taxon>
        <taxon>Mycoplasma</taxon>
    </lineage>
</organism>
<name>A0A4R0XV30_9MOLU</name>
<evidence type="ECO:0000313" key="4">
    <source>
        <dbReference type="EMBL" id="TCG11569.1"/>
    </source>
</evidence>
<reference evidence="4 5" key="1">
    <citation type="submission" date="2018-02" db="EMBL/GenBank/DDBJ databases">
        <title>Mycoplasma marinum and Mycoplasma todarodis sp. nov., moderately halophilic and psychrotolerant mycoplasmas isolated from cephalopods.</title>
        <authorList>
            <person name="Viver T."/>
        </authorList>
    </citation>
    <scope>NUCLEOTIDE SEQUENCE [LARGE SCALE GENOMIC DNA]</scope>
    <source>
        <strain evidence="4 5">5H</strain>
    </source>
</reference>
<keyword evidence="3" id="KW-1133">Transmembrane helix</keyword>
<feature type="transmembrane region" description="Helical" evidence="3">
    <location>
        <begin position="83"/>
        <end position="107"/>
    </location>
</feature>
<evidence type="ECO:0008006" key="6">
    <source>
        <dbReference type="Google" id="ProtNLM"/>
    </source>
</evidence>
<evidence type="ECO:0000256" key="1">
    <source>
        <dbReference type="SAM" id="Coils"/>
    </source>
</evidence>
<keyword evidence="5" id="KW-1185">Reference proteome</keyword>
<evidence type="ECO:0000256" key="3">
    <source>
        <dbReference type="SAM" id="Phobius"/>
    </source>
</evidence>
<evidence type="ECO:0000256" key="2">
    <source>
        <dbReference type="SAM" id="MobiDB-lite"/>
    </source>
</evidence>
<keyword evidence="3" id="KW-0812">Transmembrane</keyword>
<feature type="transmembrane region" description="Helical" evidence="3">
    <location>
        <begin position="119"/>
        <end position="140"/>
    </location>
</feature>
<comment type="caution">
    <text evidence="4">The sequence shown here is derived from an EMBL/GenBank/DDBJ whole genome shotgun (WGS) entry which is preliminary data.</text>
</comment>
<feature type="region of interest" description="Disordered" evidence="2">
    <location>
        <begin position="339"/>
        <end position="358"/>
    </location>
</feature>
<evidence type="ECO:0000313" key="5">
    <source>
        <dbReference type="Proteomes" id="UP000291072"/>
    </source>
</evidence>
<keyword evidence="1" id="KW-0175">Coiled coil</keyword>
<proteinExistence type="predicted"/>
<dbReference type="EMBL" id="PSZP01000005">
    <property type="protein sequence ID" value="TCG11569.1"/>
    <property type="molecule type" value="Genomic_DNA"/>
</dbReference>
<feature type="transmembrane region" description="Helical" evidence="3">
    <location>
        <begin position="161"/>
        <end position="181"/>
    </location>
</feature>
<feature type="coiled-coil region" evidence="1">
    <location>
        <begin position="396"/>
        <end position="430"/>
    </location>
</feature>
<feature type="transmembrane region" description="Helical" evidence="3">
    <location>
        <begin position="201"/>
        <end position="225"/>
    </location>
</feature>
<accession>A0A4R0XV30</accession>
<dbReference type="AlphaFoldDB" id="A0A4R0XV30"/>